<organism evidence="2 3">
    <name type="scientific">Candidatus Raymondbacteria bacterium RIFOXYD12_FULL_49_13</name>
    <dbReference type="NCBI Taxonomy" id="1817890"/>
    <lineage>
        <taxon>Bacteria</taxon>
        <taxon>Raymondiibacteriota</taxon>
    </lineage>
</organism>
<dbReference type="PANTHER" id="PTHR30348:SF13">
    <property type="entry name" value="UPF0759 PROTEIN YUNF"/>
    <property type="match status" value="1"/>
</dbReference>
<dbReference type="EMBL" id="MFYX01000126">
    <property type="protein sequence ID" value="OGK01400.1"/>
    <property type="molecule type" value="Genomic_DNA"/>
</dbReference>
<dbReference type="SUPFAM" id="SSF117396">
    <property type="entry name" value="TM1631-like"/>
    <property type="match status" value="1"/>
</dbReference>
<dbReference type="PANTHER" id="PTHR30348">
    <property type="entry name" value="UNCHARACTERIZED PROTEIN YECE"/>
    <property type="match status" value="1"/>
</dbReference>
<comment type="caution">
    <text evidence="2">The sequence shown here is derived from an EMBL/GenBank/DDBJ whole genome shotgun (WGS) entry which is preliminary data.</text>
</comment>
<dbReference type="AlphaFoldDB" id="A0A1F7F3Z8"/>
<gene>
    <name evidence="2" type="ORF">A2519_14920</name>
</gene>
<sequence>MQQEPFDKLDLSENGYASPSFKKGGGGEGFLPRIGPLENWHPPEIPPNLSQQGFYVGTSGYYFDDWVGLFNPPRLSQKQKQLLDPEQAEAFDRLKFYQRYFRFIEINSSFYTEPSIQTYIDIEERSRDDSLFSVKANKNVSHSRELDAKKGAELMKAHIEAVSPLVETGRFYSFLIQLEDRNQRSQKALDYLCAVSEPAIRKRMDVHIEFRHVSWHSEHVLQTLKDNGIGICNTEIPPVPHAFPLKAYATTDKGYVRYSGKNLEHWYAQEKATTSKERIAQRNARYDYNYSEAEIQERAQGQQQLAKKTSVVAIAYNNHYKIQAVLNAIYNLQVLKMQLGI</sequence>
<dbReference type="Gene3D" id="3.20.20.410">
    <property type="entry name" value="Protein of unknown function UPF0759"/>
    <property type="match status" value="1"/>
</dbReference>
<accession>A0A1F7F3Z8</accession>
<reference evidence="2 3" key="1">
    <citation type="journal article" date="2016" name="Nat. Commun.">
        <title>Thousands of microbial genomes shed light on interconnected biogeochemical processes in an aquifer system.</title>
        <authorList>
            <person name="Anantharaman K."/>
            <person name="Brown C.T."/>
            <person name="Hug L.A."/>
            <person name="Sharon I."/>
            <person name="Castelle C.J."/>
            <person name="Probst A.J."/>
            <person name="Thomas B.C."/>
            <person name="Singh A."/>
            <person name="Wilkins M.J."/>
            <person name="Karaoz U."/>
            <person name="Brodie E.L."/>
            <person name="Williams K.H."/>
            <person name="Hubbard S.S."/>
            <person name="Banfield J.F."/>
        </authorList>
    </citation>
    <scope>NUCLEOTIDE SEQUENCE [LARGE SCALE GENOMIC DNA]</scope>
</reference>
<evidence type="ECO:0000313" key="2">
    <source>
        <dbReference type="EMBL" id="OGK01400.1"/>
    </source>
</evidence>
<proteinExistence type="predicted"/>
<dbReference type="InterPro" id="IPR036520">
    <property type="entry name" value="UPF0759_sf"/>
</dbReference>
<evidence type="ECO:0000256" key="1">
    <source>
        <dbReference type="SAM" id="MobiDB-lite"/>
    </source>
</evidence>
<evidence type="ECO:0008006" key="4">
    <source>
        <dbReference type="Google" id="ProtNLM"/>
    </source>
</evidence>
<dbReference type="Pfam" id="PF01904">
    <property type="entry name" value="DUF72"/>
    <property type="match status" value="1"/>
</dbReference>
<feature type="region of interest" description="Disordered" evidence="1">
    <location>
        <begin position="1"/>
        <end position="24"/>
    </location>
</feature>
<protein>
    <recommendedName>
        <fullName evidence="4">DUF72 domain-containing protein</fullName>
    </recommendedName>
</protein>
<dbReference type="Proteomes" id="UP000179243">
    <property type="component" value="Unassembled WGS sequence"/>
</dbReference>
<name>A0A1F7F3Z8_UNCRA</name>
<feature type="compositionally biased region" description="Basic and acidic residues" evidence="1">
    <location>
        <begin position="1"/>
        <end position="11"/>
    </location>
</feature>
<dbReference type="InterPro" id="IPR002763">
    <property type="entry name" value="DUF72"/>
</dbReference>
<evidence type="ECO:0000313" key="3">
    <source>
        <dbReference type="Proteomes" id="UP000179243"/>
    </source>
</evidence>